<comment type="subcellular location">
    <subcellularLocation>
        <location evidence="1">Nucleus</location>
    </subcellularLocation>
</comment>
<dbReference type="GO" id="GO:0000981">
    <property type="term" value="F:DNA-binding transcription factor activity, RNA polymerase II-specific"/>
    <property type="evidence" value="ECO:0007669"/>
    <property type="project" value="TreeGrafter"/>
</dbReference>
<protein>
    <recommendedName>
        <fullName evidence="12">C2H2-type domain-containing protein</fullName>
    </recommendedName>
</protein>
<dbReference type="GO" id="GO:0005634">
    <property type="term" value="C:nucleus"/>
    <property type="evidence" value="ECO:0007669"/>
    <property type="project" value="UniProtKB-SubCell"/>
</dbReference>
<dbReference type="FunFam" id="3.30.160.60:FF:000630">
    <property type="entry name" value="Zinc finger protein 180"/>
    <property type="match status" value="1"/>
</dbReference>
<dbReference type="GO" id="GO:0008270">
    <property type="term" value="F:zinc ion binding"/>
    <property type="evidence" value="ECO:0007669"/>
    <property type="project" value="UniProtKB-KW"/>
</dbReference>
<dbReference type="InterPro" id="IPR013087">
    <property type="entry name" value="Znf_C2H2_type"/>
</dbReference>
<dbReference type="PANTHER" id="PTHR24381:SF393">
    <property type="entry name" value="CHROMATIN-LINKED ADAPTOR FOR MSL PROTEINS, ISOFORM B"/>
    <property type="match status" value="1"/>
</dbReference>
<name>A0A1B6KFX1_9HEMI</name>
<dbReference type="PROSITE" id="PS00028">
    <property type="entry name" value="ZINC_FINGER_C2H2_1"/>
    <property type="match status" value="4"/>
</dbReference>
<keyword evidence="7" id="KW-0238">DNA-binding</keyword>
<feature type="domain" description="C2H2-type" evidence="12">
    <location>
        <begin position="601"/>
        <end position="628"/>
    </location>
</feature>
<keyword evidence="2" id="KW-0479">Metal-binding</keyword>
<proteinExistence type="predicted"/>
<evidence type="ECO:0000256" key="10">
    <source>
        <dbReference type="PROSITE-ProRule" id="PRU00042"/>
    </source>
</evidence>
<evidence type="ECO:0000256" key="6">
    <source>
        <dbReference type="ARBA" id="ARBA00023015"/>
    </source>
</evidence>
<dbReference type="FunFam" id="3.30.160.60:FF:000029">
    <property type="entry name" value="GLI family zinc finger 4"/>
    <property type="match status" value="1"/>
</dbReference>
<evidence type="ECO:0000256" key="4">
    <source>
        <dbReference type="ARBA" id="ARBA00022771"/>
    </source>
</evidence>
<keyword evidence="8" id="KW-0804">Transcription</keyword>
<evidence type="ECO:0000256" key="3">
    <source>
        <dbReference type="ARBA" id="ARBA00022737"/>
    </source>
</evidence>
<evidence type="ECO:0000256" key="8">
    <source>
        <dbReference type="ARBA" id="ARBA00023163"/>
    </source>
</evidence>
<evidence type="ECO:0000256" key="11">
    <source>
        <dbReference type="SAM" id="MobiDB-lite"/>
    </source>
</evidence>
<evidence type="ECO:0000256" key="5">
    <source>
        <dbReference type="ARBA" id="ARBA00022833"/>
    </source>
</evidence>
<evidence type="ECO:0000256" key="7">
    <source>
        <dbReference type="ARBA" id="ARBA00023125"/>
    </source>
</evidence>
<sequence length="804" mass="92658">MDVDESTIDTLTEDLDNKNNVAKSSETLEDYEPYKTEARCRFCLKSISKSNIWRHEYICSYNPQRTYSSIITHTPDPRKISSNPSDKGLCVYCKKHFKAKLNRHRTYCPKNPYKSNNDLKFVCCFCAAIYSRKDNLNAHLKKCNSEPKLTHHINCLYRDCQGHFARKTLLIEHLKEHHKSEIENPQELTFSSFSKFEQWKDEKEEETFSYFSKRSGTQRGKSYYYCQHDGNAKPHRKVSQLAPKSSKRKSTEHIKTGRICIAMIKLAMNDDGSCKVKYFPTHSHPLSMTDWKHHPQKKSVYKFIDQQIALNIPPAKILENIRDVNKFLRGEEKMTKSKLVTKDLIRKRARKIRRIQGDHDSYAQSARYEVEDVSNDEDITKVAVYIGIHDAQSEDVYESKMINISKDLHICGTCKKIFSDIQLFLNHKQKCNVIKSDEVNLPILNNTLSDNDCFPNETELDLPGLETKHFPLDMYYINEEVVGNEDSHQSQDELSPEDQLNEILTTSGIKEEEVTTELSEEVIIDNFSINETTNDETEEDGERPYECCYCDKAFSRQDKLTLHKRIHLGDKRFKCQVCEYATVDSGALRRHLRIHTDERPFKCQLCLYRARDASHLAVHLRTHTGDTPFFCQFTGCRRTFKTSTDLRRHVKDHKPGGFSSTDLPSDGGRGRRGRRGGRIKACERTQECPHCDAAFVRADSLRSHLRLHQISSLPAGEPTEQDEDIMVEETTANATTSHGEEIVEVVTICGEEAVEEDNSHSEEVVEEDNTPTPVFYISSADCPESLMNIVHEATIQYLEDNSLL</sequence>
<keyword evidence="4 10" id="KW-0863">Zinc-finger</keyword>
<reference evidence="13" key="1">
    <citation type="submission" date="2015-11" db="EMBL/GenBank/DDBJ databases">
        <title>De novo transcriptome assembly of four potential Pierce s Disease insect vectors from Arizona vineyards.</title>
        <authorList>
            <person name="Tassone E.E."/>
        </authorList>
    </citation>
    <scope>NUCLEOTIDE SEQUENCE</scope>
</reference>
<keyword evidence="9" id="KW-0539">Nucleus</keyword>
<dbReference type="InterPro" id="IPR036236">
    <property type="entry name" value="Znf_C2H2_sf"/>
</dbReference>
<accession>A0A1B6KFX1</accession>
<keyword evidence="6" id="KW-0805">Transcription regulation</keyword>
<dbReference type="SMART" id="SM00355">
    <property type="entry name" value="ZnF_C2H2"/>
    <property type="match status" value="8"/>
</dbReference>
<keyword evidence="5" id="KW-0862">Zinc</keyword>
<dbReference type="PANTHER" id="PTHR24381">
    <property type="entry name" value="ZINC FINGER PROTEIN"/>
    <property type="match status" value="1"/>
</dbReference>
<keyword evidence="3" id="KW-0677">Repeat</keyword>
<dbReference type="PROSITE" id="PS50157">
    <property type="entry name" value="ZINC_FINGER_C2H2_2"/>
    <property type="match status" value="5"/>
</dbReference>
<organism evidence="13">
    <name type="scientific">Graphocephala atropunctata</name>
    <dbReference type="NCBI Taxonomy" id="36148"/>
    <lineage>
        <taxon>Eukaryota</taxon>
        <taxon>Metazoa</taxon>
        <taxon>Ecdysozoa</taxon>
        <taxon>Arthropoda</taxon>
        <taxon>Hexapoda</taxon>
        <taxon>Insecta</taxon>
        <taxon>Pterygota</taxon>
        <taxon>Neoptera</taxon>
        <taxon>Paraneoptera</taxon>
        <taxon>Hemiptera</taxon>
        <taxon>Auchenorrhyncha</taxon>
        <taxon>Membracoidea</taxon>
        <taxon>Cicadellidae</taxon>
        <taxon>Cicadellinae</taxon>
        <taxon>Cicadellini</taxon>
        <taxon>Graphocephala</taxon>
    </lineage>
</organism>
<dbReference type="GO" id="GO:0000977">
    <property type="term" value="F:RNA polymerase II transcription regulatory region sequence-specific DNA binding"/>
    <property type="evidence" value="ECO:0007669"/>
    <property type="project" value="TreeGrafter"/>
</dbReference>
<dbReference type="Gene3D" id="3.30.160.60">
    <property type="entry name" value="Classic Zinc Finger"/>
    <property type="match status" value="4"/>
</dbReference>
<evidence type="ECO:0000313" key="13">
    <source>
        <dbReference type="EMBL" id="JAT10333.1"/>
    </source>
</evidence>
<feature type="domain" description="C2H2-type" evidence="12">
    <location>
        <begin position="573"/>
        <end position="600"/>
    </location>
</feature>
<dbReference type="EMBL" id="GEBQ01029644">
    <property type="protein sequence ID" value="JAT10333.1"/>
    <property type="molecule type" value="Transcribed_RNA"/>
</dbReference>
<feature type="region of interest" description="Disordered" evidence="11">
    <location>
        <begin position="650"/>
        <end position="678"/>
    </location>
</feature>
<evidence type="ECO:0000256" key="2">
    <source>
        <dbReference type="ARBA" id="ARBA00022723"/>
    </source>
</evidence>
<feature type="domain" description="C2H2-type" evidence="12">
    <location>
        <begin position="686"/>
        <end position="708"/>
    </location>
</feature>
<dbReference type="FunFam" id="3.30.160.60:FF:000325">
    <property type="entry name" value="ZFP90 zinc finger protein"/>
    <property type="match status" value="1"/>
</dbReference>
<evidence type="ECO:0000256" key="9">
    <source>
        <dbReference type="ARBA" id="ARBA00023242"/>
    </source>
</evidence>
<feature type="domain" description="C2H2-type" evidence="12">
    <location>
        <begin position="629"/>
        <end position="653"/>
    </location>
</feature>
<evidence type="ECO:0000259" key="12">
    <source>
        <dbReference type="PROSITE" id="PS50157"/>
    </source>
</evidence>
<dbReference type="SUPFAM" id="SSF57667">
    <property type="entry name" value="beta-beta-alpha zinc fingers"/>
    <property type="match status" value="2"/>
</dbReference>
<evidence type="ECO:0000256" key="1">
    <source>
        <dbReference type="ARBA" id="ARBA00004123"/>
    </source>
</evidence>
<feature type="domain" description="C2H2-type" evidence="12">
    <location>
        <begin position="545"/>
        <end position="572"/>
    </location>
</feature>
<gene>
    <name evidence="13" type="ORF">g.47786</name>
</gene>
<dbReference type="Pfam" id="PF00096">
    <property type="entry name" value="zf-C2H2"/>
    <property type="match status" value="3"/>
</dbReference>
<dbReference type="AlphaFoldDB" id="A0A1B6KFX1"/>